<feature type="binding site" evidence="3">
    <location>
        <position position="144"/>
    </location>
    <ligand>
        <name>a divalent metal cation</name>
        <dbReference type="ChEBI" id="CHEBI:60240"/>
    </ligand>
</feature>
<dbReference type="Proteomes" id="UP000278085">
    <property type="component" value="Unassembled WGS sequence"/>
</dbReference>
<reference evidence="4 5" key="1">
    <citation type="submission" date="2018-12" db="EMBL/GenBank/DDBJ databases">
        <authorList>
            <person name="Yang E."/>
        </authorList>
    </citation>
    <scope>NUCLEOTIDE SEQUENCE [LARGE SCALE GENOMIC DNA]</scope>
    <source>
        <strain evidence="4 5">SOD</strain>
    </source>
</reference>
<feature type="binding site" evidence="3">
    <location>
        <position position="148"/>
    </location>
    <ligand>
        <name>a divalent metal cation</name>
        <dbReference type="ChEBI" id="CHEBI:60240"/>
    </ligand>
</feature>
<dbReference type="EMBL" id="RXLQ01000001">
    <property type="protein sequence ID" value="RSZ60667.1"/>
    <property type="molecule type" value="Genomic_DNA"/>
</dbReference>
<evidence type="ECO:0000256" key="2">
    <source>
        <dbReference type="ARBA" id="ARBA00022723"/>
    </source>
</evidence>
<protein>
    <submittedName>
        <fullName evidence="4">Damage-inducible protein DinB</fullName>
    </submittedName>
</protein>
<dbReference type="RefSeq" id="WP_126072051.1">
    <property type="nucleotide sequence ID" value="NZ_CP051166.1"/>
</dbReference>
<dbReference type="Pfam" id="PF05163">
    <property type="entry name" value="DinB"/>
    <property type="match status" value="1"/>
</dbReference>
<keyword evidence="5" id="KW-1185">Reference proteome</keyword>
<sequence>MNQFLRYLIAQAYNNAWANHRLLRACAELPQDEFELSTRTSFFPSIKATLNHNLTVDWFYIDAIERAARGDEPHPDYCAAFFEPEEPFATCAEVWAAQRLSDKRLIAYCRRLDEATLARDVGILRDDGLKLDTPARLLAHLFQHQVHHRGQVHAMLAGTCVAPPQLDEFYSRGEAADRAQDFAELGFTEADVWGE</sequence>
<evidence type="ECO:0000313" key="4">
    <source>
        <dbReference type="EMBL" id="RSZ60667.1"/>
    </source>
</evidence>
<gene>
    <name evidence="4" type="ORF">EJB06_00580</name>
</gene>
<dbReference type="OrthoDB" id="9807509at2"/>
<dbReference type="Gene3D" id="1.20.120.450">
    <property type="entry name" value="dinb family like domain"/>
    <property type="match status" value="1"/>
</dbReference>
<accession>A0A430HT44</accession>
<dbReference type="GO" id="GO:0046872">
    <property type="term" value="F:metal ion binding"/>
    <property type="evidence" value="ECO:0007669"/>
    <property type="project" value="UniProtKB-KW"/>
</dbReference>
<dbReference type="InterPro" id="IPR034660">
    <property type="entry name" value="DinB/YfiT-like"/>
</dbReference>
<evidence type="ECO:0000256" key="3">
    <source>
        <dbReference type="PIRSR" id="PIRSR607837-1"/>
    </source>
</evidence>
<name>A0A430HT44_9BURK</name>
<dbReference type="AlphaFoldDB" id="A0A430HT44"/>
<dbReference type="SUPFAM" id="SSF109854">
    <property type="entry name" value="DinB/YfiT-like putative metalloenzymes"/>
    <property type="match status" value="1"/>
</dbReference>
<dbReference type="PANTHER" id="PTHR37302:SF3">
    <property type="entry name" value="DAMAGE-INDUCIBLE PROTEIN DINB"/>
    <property type="match status" value="1"/>
</dbReference>
<feature type="binding site" evidence="3">
    <location>
        <position position="52"/>
    </location>
    <ligand>
        <name>a divalent metal cation</name>
        <dbReference type="ChEBI" id="CHEBI:60240"/>
    </ligand>
</feature>
<evidence type="ECO:0000313" key="5">
    <source>
        <dbReference type="Proteomes" id="UP000278085"/>
    </source>
</evidence>
<comment type="caution">
    <text evidence="4">The sequence shown here is derived from an EMBL/GenBank/DDBJ whole genome shotgun (WGS) entry which is preliminary data.</text>
</comment>
<evidence type="ECO:0000256" key="1">
    <source>
        <dbReference type="ARBA" id="ARBA00008635"/>
    </source>
</evidence>
<proteinExistence type="inferred from homology"/>
<organism evidence="4 5">
    <name type="scientific">Massilia atriviolacea</name>
    <dbReference type="NCBI Taxonomy" id="2495579"/>
    <lineage>
        <taxon>Bacteria</taxon>
        <taxon>Pseudomonadati</taxon>
        <taxon>Pseudomonadota</taxon>
        <taxon>Betaproteobacteria</taxon>
        <taxon>Burkholderiales</taxon>
        <taxon>Oxalobacteraceae</taxon>
        <taxon>Telluria group</taxon>
        <taxon>Massilia</taxon>
    </lineage>
</organism>
<dbReference type="PANTHER" id="PTHR37302">
    <property type="entry name" value="SLR1116 PROTEIN"/>
    <property type="match status" value="1"/>
</dbReference>
<dbReference type="InterPro" id="IPR007837">
    <property type="entry name" value="DinB"/>
</dbReference>
<keyword evidence="2 3" id="KW-0479">Metal-binding</keyword>
<comment type="similarity">
    <text evidence="1">Belongs to the DinB family.</text>
</comment>